<evidence type="ECO:0000313" key="1">
    <source>
        <dbReference type="EMBL" id="OMO79953.1"/>
    </source>
</evidence>
<dbReference type="EMBL" id="AWUE01018482">
    <property type="protein sequence ID" value="OMO79953.1"/>
    <property type="molecule type" value="Genomic_DNA"/>
</dbReference>
<accession>A0A1R3IBI0</accession>
<proteinExistence type="predicted"/>
<sequence>MLKKNISLWSIAKILREQNDIADSLAKAGVSKAN</sequence>
<gene>
    <name evidence="1" type="ORF">COLO4_24289</name>
</gene>
<dbReference type="Proteomes" id="UP000187203">
    <property type="component" value="Unassembled WGS sequence"/>
</dbReference>
<comment type="caution">
    <text evidence="1">The sequence shown here is derived from an EMBL/GenBank/DDBJ whole genome shotgun (WGS) entry which is preliminary data.</text>
</comment>
<evidence type="ECO:0000313" key="2">
    <source>
        <dbReference type="Proteomes" id="UP000187203"/>
    </source>
</evidence>
<dbReference type="OrthoDB" id="1000885at2759"/>
<name>A0A1R3IBI0_9ROSI</name>
<organism evidence="1 2">
    <name type="scientific">Corchorus olitorius</name>
    <dbReference type="NCBI Taxonomy" id="93759"/>
    <lineage>
        <taxon>Eukaryota</taxon>
        <taxon>Viridiplantae</taxon>
        <taxon>Streptophyta</taxon>
        <taxon>Embryophyta</taxon>
        <taxon>Tracheophyta</taxon>
        <taxon>Spermatophyta</taxon>
        <taxon>Magnoliopsida</taxon>
        <taxon>eudicotyledons</taxon>
        <taxon>Gunneridae</taxon>
        <taxon>Pentapetalae</taxon>
        <taxon>rosids</taxon>
        <taxon>malvids</taxon>
        <taxon>Malvales</taxon>
        <taxon>Malvaceae</taxon>
        <taxon>Grewioideae</taxon>
        <taxon>Apeibeae</taxon>
        <taxon>Corchorus</taxon>
    </lineage>
</organism>
<reference evidence="2" key="1">
    <citation type="submission" date="2013-09" db="EMBL/GenBank/DDBJ databases">
        <title>Corchorus olitorius genome sequencing.</title>
        <authorList>
            <person name="Alam M."/>
            <person name="Haque M.S."/>
            <person name="Islam M.S."/>
            <person name="Emdad E.M."/>
            <person name="Islam M.M."/>
            <person name="Ahmed B."/>
            <person name="Halim A."/>
            <person name="Hossen Q.M.M."/>
            <person name="Hossain M.Z."/>
            <person name="Ahmed R."/>
            <person name="Khan M.M."/>
            <person name="Islam R."/>
            <person name="Rashid M.M."/>
            <person name="Khan S.A."/>
            <person name="Rahman M.S."/>
            <person name="Alam M."/>
            <person name="Yahiya A.S."/>
            <person name="Khan M.S."/>
            <person name="Azam M.S."/>
            <person name="Haque T."/>
            <person name="Lashkar M.Z.H."/>
            <person name="Akhand A.I."/>
            <person name="Morshed G."/>
            <person name="Roy S."/>
            <person name="Uddin K.S."/>
            <person name="Rabeya T."/>
            <person name="Hossain A.S."/>
            <person name="Chowdhury A."/>
            <person name="Snigdha A.R."/>
            <person name="Mortoza M.S."/>
            <person name="Matin S.A."/>
            <person name="Hoque S.M.E."/>
            <person name="Islam M.K."/>
            <person name="Roy D.K."/>
            <person name="Haider R."/>
            <person name="Moosa M.M."/>
            <person name="Elias S.M."/>
            <person name="Hasan A.M."/>
            <person name="Jahan S."/>
            <person name="Shafiuddin M."/>
            <person name="Mahmood N."/>
            <person name="Shommy N.S."/>
        </authorList>
    </citation>
    <scope>NUCLEOTIDE SEQUENCE [LARGE SCALE GENOMIC DNA]</scope>
    <source>
        <strain evidence="2">cv. O-4</strain>
    </source>
</reference>
<protein>
    <submittedName>
        <fullName evidence="1">Uncharacterized protein</fullName>
    </submittedName>
</protein>
<keyword evidence="2" id="KW-1185">Reference proteome</keyword>
<dbReference type="AlphaFoldDB" id="A0A1R3IBI0"/>